<dbReference type="Pfam" id="PF00550">
    <property type="entry name" value="PP-binding"/>
    <property type="match status" value="1"/>
</dbReference>
<comment type="similarity">
    <text evidence="1">Belongs to the ATP-dependent AMP-binding enzyme family.</text>
</comment>
<dbReference type="GO" id="GO:0071766">
    <property type="term" value="P:Actinobacterium-type cell wall biogenesis"/>
    <property type="evidence" value="ECO:0007669"/>
    <property type="project" value="UniProtKB-ARBA"/>
</dbReference>
<dbReference type="Gene3D" id="3.40.50.12780">
    <property type="entry name" value="N-terminal domain of ligase-like"/>
    <property type="match status" value="1"/>
</dbReference>
<dbReference type="InterPro" id="IPR010080">
    <property type="entry name" value="Thioester_reductase-like_dom"/>
</dbReference>
<dbReference type="EMBL" id="QKMR01000011">
    <property type="protein sequence ID" value="PYG87401.1"/>
    <property type="molecule type" value="Genomic_DNA"/>
</dbReference>
<dbReference type="SUPFAM" id="SSF51735">
    <property type="entry name" value="NAD(P)-binding Rossmann-fold domains"/>
    <property type="match status" value="1"/>
</dbReference>
<dbReference type="InterPro" id="IPR036291">
    <property type="entry name" value="NAD(P)-bd_dom_sf"/>
</dbReference>
<keyword evidence="6" id="KW-0472">Membrane</keyword>
<dbReference type="PANTHER" id="PTHR44845:SF6">
    <property type="entry name" value="BETA-ALANINE-ACTIVATING ENZYME"/>
    <property type="match status" value="1"/>
</dbReference>
<evidence type="ECO:0000256" key="6">
    <source>
        <dbReference type="SAM" id="Phobius"/>
    </source>
</evidence>
<dbReference type="PROSITE" id="PS00012">
    <property type="entry name" value="PHOSPHOPANTETHEINE"/>
    <property type="match status" value="1"/>
</dbReference>
<dbReference type="Proteomes" id="UP000248132">
    <property type="component" value="Unassembled WGS sequence"/>
</dbReference>
<keyword evidence="6" id="KW-0812">Transmembrane</keyword>
<dbReference type="Gene3D" id="3.30.300.30">
    <property type="match status" value="1"/>
</dbReference>
<keyword evidence="5" id="KW-0443">Lipid metabolism</keyword>
<evidence type="ECO:0000313" key="9">
    <source>
        <dbReference type="Proteomes" id="UP000248132"/>
    </source>
</evidence>
<dbReference type="InterPro" id="IPR020845">
    <property type="entry name" value="AMP-binding_CS"/>
</dbReference>
<keyword evidence="6" id="KW-1133">Transmembrane helix</keyword>
<dbReference type="PANTHER" id="PTHR44845">
    <property type="entry name" value="CARRIER DOMAIN-CONTAINING PROTEIN"/>
    <property type="match status" value="1"/>
</dbReference>
<dbReference type="SUPFAM" id="SSF56801">
    <property type="entry name" value="Acetyl-CoA synthetase-like"/>
    <property type="match status" value="1"/>
</dbReference>
<evidence type="ECO:0000256" key="3">
    <source>
        <dbReference type="ARBA" id="ARBA00022553"/>
    </source>
</evidence>
<reference evidence="8 9" key="1">
    <citation type="submission" date="2018-06" db="EMBL/GenBank/DDBJ databases">
        <title>Genomic Encyclopedia of Type Strains, Phase I: the one thousand microbial genomes (KMG-I) project.</title>
        <authorList>
            <person name="Kyrpides N."/>
        </authorList>
    </citation>
    <scope>NUCLEOTIDE SEQUENCE [LARGE SCALE GENOMIC DNA]</scope>
    <source>
        <strain evidence="8 9">DSM 19573</strain>
    </source>
</reference>
<dbReference type="FunFam" id="3.40.50.12780:FF:000013">
    <property type="entry name" value="Long-chain-fatty-acid--AMP ligase FadD32"/>
    <property type="match status" value="1"/>
</dbReference>
<protein>
    <submittedName>
        <fullName evidence="8">Thioester reductase-like protein</fullName>
    </submittedName>
</protein>
<dbReference type="RefSeq" id="WP_110462102.1">
    <property type="nucleotide sequence ID" value="NZ_QKMR01000011.1"/>
</dbReference>
<dbReference type="GO" id="GO:0006631">
    <property type="term" value="P:fatty acid metabolic process"/>
    <property type="evidence" value="ECO:0007669"/>
    <property type="project" value="UniProtKB-KW"/>
</dbReference>
<evidence type="ECO:0000256" key="5">
    <source>
        <dbReference type="ARBA" id="ARBA00023098"/>
    </source>
</evidence>
<dbReference type="Pfam" id="PF07993">
    <property type="entry name" value="NAD_binding_4"/>
    <property type="match status" value="1"/>
</dbReference>
<dbReference type="OrthoDB" id="9803968at2"/>
<keyword evidence="3" id="KW-0597">Phosphoprotein</keyword>
<feature type="transmembrane region" description="Helical" evidence="6">
    <location>
        <begin position="202"/>
        <end position="224"/>
    </location>
</feature>
<organism evidence="8 9">
    <name type="scientific">Ruminiclostridium sufflavum DSM 19573</name>
    <dbReference type="NCBI Taxonomy" id="1121337"/>
    <lineage>
        <taxon>Bacteria</taxon>
        <taxon>Bacillati</taxon>
        <taxon>Bacillota</taxon>
        <taxon>Clostridia</taxon>
        <taxon>Eubacteriales</taxon>
        <taxon>Oscillospiraceae</taxon>
        <taxon>Ruminiclostridium</taxon>
    </lineage>
</organism>
<dbReference type="PROSITE" id="PS00455">
    <property type="entry name" value="AMP_BINDING"/>
    <property type="match status" value="1"/>
</dbReference>
<dbReference type="NCBIfam" id="TIGR01746">
    <property type="entry name" value="Thioester-redct"/>
    <property type="match status" value="1"/>
</dbReference>
<dbReference type="InterPro" id="IPR013120">
    <property type="entry name" value="FAR_NAD-bd"/>
</dbReference>
<keyword evidence="4" id="KW-0276">Fatty acid metabolism</keyword>
<dbReference type="CDD" id="cd05235">
    <property type="entry name" value="SDR_e1"/>
    <property type="match status" value="1"/>
</dbReference>
<dbReference type="Gene3D" id="3.40.50.720">
    <property type="entry name" value="NAD(P)-binding Rossmann-like Domain"/>
    <property type="match status" value="1"/>
</dbReference>
<accession>A0A318XN68</accession>
<evidence type="ECO:0000313" key="8">
    <source>
        <dbReference type="EMBL" id="PYG87401.1"/>
    </source>
</evidence>
<proteinExistence type="inferred from homology"/>
<evidence type="ECO:0000256" key="1">
    <source>
        <dbReference type="ARBA" id="ARBA00006432"/>
    </source>
</evidence>
<evidence type="ECO:0000259" key="7">
    <source>
        <dbReference type="PROSITE" id="PS50075"/>
    </source>
</evidence>
<feature type="domain" description="Carrier" evidence="7">
    <location>
        <begin position="577"/>
        <end position="653"/>
    </location>
</feature>
<dbReference type="Pfam" id="PF00501">
    <property type="entry name" value="AMP-binding"/>
    <property type="match status" value="1"/>
</dbReference>
<evidence type="ECO:0000256" key="2">
    <source>
        <dbReference type="ARBA" id="ARBA00022450"/>
    </source>
</evidence>
<dbReference type="InterPro" id="IPR045851">
    <property type="entry name" value="AMP-bd_C_sf"/>
</dbReference>
<sequence length="1075" mass="120405">MEVKFIERLKEYALNSPMQIALTFLNYAAGDRSELNVTYTELYNRARAVAVSLIEEGLKTGDRVVVLSNQTKENVFAILGTMLAGGVFTIIPSPDNESRKQRFKSVLESSGAKFILYDNLSEEPMKESGKGEIAAVKNINTAECNGNPNEWIQPEICGTSLLYLQYTSGSTSVPKGVMVTYGNMYYSLEYAKYCIKENMPEVLVFWAPIFHNMGLFTVFLDLYIGARCVIMPPDAFLENPLNWLKAVSDYKAELTMAPNSAFDFCTKYIDDAALASLDLSTLKFVINGSEPITHKTLNSFTQKFRKCGFELSMFCTGYGLAEATCVASGALHKVDFKNIDYDCKRKNKFVLCGDDSPSQMQIASMGRVIGNLKAVIVDPETGRELGDNEIGEIWLQGETVSGGYWNQKEQDTTFRGTIKNRKGFFLKTGDIGALYDGELYIIGRLKEVIIINGHNLYSQDIEKNLKEAVPALRLCSIISFSKTIGGKERVITCVELAAGARHDFKDLEGKINESFSCVFSFTPYDIVFVEERSLPRTDNGKIQIIKSGELYDTGLLKTVYSTKASELSGDSSRKILKPQNAYEERVMEIFTRLLEPEAEISTDDSFFTIGGDSLAVTQLASMIKSEFGTVIPMKYILENPTIHAISNCIQLEKENKSLEAYYTSKKTLAEECRLDQSIIPDLQGALQIGNPENVFLTGSTGFVGAHLIASLMDRTRAAVYCHVRSKNQEDAYKRIIDNAVYFNCWKEEYRERIVPVPGELTKPMLGMSEAAFDQLSRVIDTIYHNGAMLNFIYPYSYLRNINVAGTEECLRLACRNRAKVFNHISTFSVFDNPSHFRTVAYENDSLESDKGYFLGYTESKWVAEKLVRIAGERGLKACIYRPGEITGAVTSGIWKMNDMVSRFIAACIQMEAVPDISVKVHITPVDYIAASIVYLSMQKESIGNAFNLVNESVKTVREIGEYIRSFGFNVRIIPYEAWKQLLVEAGSENALKLLEPLFLEEKSEEESILRRYADLEAHYDTSNVLKGLGNSGISCAPVDEKLMFRYLDHFVSAGYIPAPKNMERSNGFKELAHIS</sequence>
<dbReference type="AlphaFoldDB" id="A0A318XN68"/>
<keyword evidence="2" id="KW-0596">Phosphopantetheine</keyword>
<name>A0A318XN68_9FIRM</name>
<dbReference type="InterPro" id="IPR006162">
    <property type="entry name" value="Ppantetheine_attach_site"/>
</dbReference>
<dbReference type="InterPro" id="IPR009081">
    <property type="entry name" value="PP-bd_ACP"/>
</dbReference>
<dbReference type="Gene3D" id="1.10.1200.10">
    <property type="entry name" value="ACP-like"/>
    <property type="match status" value="1"/>
</dbReference>
<comment type="caution">
    <text evidence="8">The sequence shown here is derived from an EMBL/GenBank/DDBJ whole genome shotgun (WGS) entry which is preliminary data.</text>
</comment>
<dbReference type="InterPro" id="IPR042099">
    <property type="entry name" value="ANL_N_sf"/>
</dbReference>
<gene>
    <name evidence="8" type="ORF">LY28_02069</name>
</gene>
<keyword evidence="9" id="KW-1185">Reference proteome</keyword>
<evidence type="ECO:0000256" key="4">
    <source>
        <dbReference type="ARBA" id="ARBA00022832"/>
    </source>
</evidence>
<dbReference type="InterPro" id="IPR036736">
    <property type="entry name" value="ACP-like_sf"/>
</dbReference>
<dbReference type="SUPFAM" id="SSF47336">
    <property type="entry name" value="ACP-like"/>
    <property type="match status" value="1"/>
</dbReference>
<dbReference type="GO" id="GO:0008610">
    <property type="term" value="P:lipid biosynthetic process"/>
    <property type="evidence" value="ECO:0007669"/>
    <property type="project" value="UniProtKB-ARBA"/>
</dbReference>
<dbReference type="InterPro" id="IPR000873">
    <property type="entry name" value="AMP-dep_synth/lig_dom"/>
</dbReference>
<dbReference type="PROSITE" id="PS50075">
    <property type="entry name" value="CARRIER"/>
    <property type="match status" value="1"/>
</dbReference>